<feature type="transmembrane region" description="Helical" evidence="2">
    <location>
        <begin position="304"/>
        <end position="325"/>
    </location>
</feature>
<feature type="region of interest" description="Disordered" evidence="1">
    <location>
        <begin position="1"/>
        <end position="48"/>
    </location>
</feature>
<feature type="compositionally biased region" description="Basic and acidic residues" evidence="1">
    <location>
        <begin position="13"/>
        <end position="41"/>
    </location>
</feature>
<accession>A0AAD6MYG6</accession>
<dbReference type="PANTHER" id="PTHR34814:SF2">
    <property type="entry name" value="DUF3533 DOMAIN-CONTAINING PROTEIN"/>
    <property type="match status" value="1"/>
</dbReference>
<dbReference type="PANTHER" id="PTHR34814">
    <property type="entry name" value="NITROSOGUANIDINE RESISTANCE PROTEIN SNG1"/>
    <property type="match status" value="1"/>
</dbReference>
<dbReference type="Pfam" id="PF12051">
    <property type="entry name" value="DUF3533"/>
    <property type="match status" value="1"/>
</dbReference>
<feature type="transmembrane region" description="Helical" evidence="2">
    <location>
        <begin position="421"/>
        <end position="441"/>
    </location>
</feature>
<protein>
    <recommendedName>
        <fullName evidence="3">DUF3533 domain-containing protein</fullName>
    </recommendedName>
</protein>
<dbReference type="Proteomes" id="UP001215712">
    <property type="component" value="Unassembled WGS sequence"/>
</dbReference>
<feature type="transmembrane region" description="Helical" evidence="2">
    <location>
        <begin position="61"/>
        <end position="84"/>
    </location>
</feature>
<dbReference type="AlphaFoldDB" id="A0AAD6MYG6"/>
<keyword evidence="5" id="KW-1185">Reference proteome</keyword>
<dbReference type="GO" id="GO:0016020">
    <property type="term" value="C:membrane"/>
    <property type="evidence" value="ECO:0007669"/>
    <property type="project" value="TreeGrafter"/>
</dbReference>
<evidence type="ECO:0000256" key="2">
    <source>
        <dbReference type="SAM" id="Phobius"/>
    </source>
</evidence>
<feature type="compositionally biased region" description="Polar residues" evidence="1">
    <location>
        <begin position="1"/>
        <end position="10"/>
    </location>
</feature>
<gene>
    <name evidence="4" type="ORF">N7493_002284</name>
</gene>
<dbReference type="EMBL" id="JAQJAN010000003">
    <property type="protein sequence ID" value="KAJ5733498.1"/>
    <property type="molecule type" value="Genomic_DNA"/>
</dbReference>
<evidence type="ECO:0000313" key="5">
    <source>
        <dbReference type="Proteomes" id="UP001215712"/>
    </source>
</evidence>
<keyword evidence="2" id="KW-0472">Membrane</keyword>
<keyword evidence="2" id="KW-0812">Transmembrane</keyword>
<sequence>MNSSMESSIVESDAFKETSVEVKMKDQSRISDGEKGLEARGEQTSPLKSPPNRKVLFYKKLGISCVLISVVFWVNLCWLLGSYYRGSENMNRTKMLVVDYDGSSVGSALLSAVNEANGPRTNPTYIIATAESHNTQEVERAVFVGKYWGAIFSTANATARLDAVIKGTNSSEYVADDAYMLVGNSARYTAFYSEIVTENLESVAEAAKTYYMQQNIASFLGESLTNGTTLSSSQIQTMLNPIGYKSIDTSYGPFTFGDRTLLNTLMIVVVVLGQFFFLMSLNGLSMVFGLFKNVSRTDYFKTRLPISSAWAILAGLFVTSWQMVFKESYPINARLFFSLWTLYTVFSVIIFDVLDILTAFVPAQYIPFCMFTWMITNVASAGSPPELSNVFFRVSYFFPARAMWFAEQHVWSQGGAYDLSLSLPILAAWLVVAKIGTIFTVDPRRKAAAAGPPRGHSKR</sequence>
<reference evidence="4" key="2">
    <citation type="submission" date="2023-01" db="EMBL/GenBank/DDBJ databases">
        <authorList>
            <person name="Petersen C."/>
        </authorList>
    </citation>
    <scope>NUCLEOTIDE SEQUENCE</scope>
    <source>
        <strain evidence="4">IBT 17514</strain>
    </source>
</reference>
<evidence type="ECO:0000256" key="1">
    <source>
        <dbReference type="SAM" id="MobiDB-lite"/>
    </source>
</evidence>
<name>A0AAD6MYG6_9EURO</name>
<reference evidence="4" key="1">
    <citation type="journal article" date="2023" name="IMA Fungus">
        <title>Comparative genomic study of the Penicillium genus elucidates a diverse pangenome and 15 lateral gene transfer events.</title>
        <authorList>
            <person name="Petersen C."/>
            <person name="Sorensen T."/>
            <person name="Nielsen M.R."/>
            <person name="Sondergaard T.E."/>
            <person name="Sorensen J.L."/>
            <person name="Fitzpatrick D.A."/>
            <person name="Frisvad J.C."/>
            <person name="Nielsen K.L."/>
        </authorList>
    </citation>
    <scope>NUCLEOTIDE SEQUENCE</scope>
    <source>
        <strain evidence="4">IBT 17514</strain>
    </source>
</reference>
<evidence type="ECO:0000259" key="3">
    <source>
        <dbReference type="Pfam" id="PF12051"/>
    </source>
</evidence>
<dbReference type="InterPro" id="IPR053001">
    <property type="entry name" value="MNNG_permease-like"/>
</dbReference>
<organism evidence="4 5">
    <name type="scientific">Penicillium malachiteum</name>
    <dbReference type="NCBI Taxonomy" id="1324776"/>
    <lineage>
        <taxon>Eukaryota</taxon>
        <taxon>Fungi</taxon>
        <taxon>Dikarya</taxon>
        <taxon>Ascomycota</taxon>
        <taxon>Pezizomycotina</taxon>
        <taxon>Eurotiomycetes</taxon>
        <taxon>Eurotiomycetidae</taxon>
        <taxon>Eurotiales</taxon>
        <taxon>Aspergillaceae</taxon>
        <taxon>Penicillium</taxon>
    </lineage>
</organism>
<dbReference type="InterPro" id="IPR022703">
    <property type="entry name" value="DUF3533"/>
</dbReference>
<feature type="transmembrane region" description="Helical" evidence="2">
    <location>
        <begin position="261"/>
        <end position="284"/>
    </location>
</feature>
<proteinExistence type="predicted"/>
<keyword evidence="2" id="KW-1133">Transmembrane helix</keyword>
<comment type="caution">
    <text evidence="4">The sequence shown here is derived from an EMBL/GenBank/DDBJ whole genome shotgun (WGS) entry which is preliminary data.</text>
</comment>
<feature type="transmembrane region" description="Helical" evidence="2">
    <location>
        <begin position="337"/>
        <end position="361"/>
    </location>
</feature>
<evidence type="ECO:0000313" key="4">
    <source>
        <dbReference type="EMBL" id="KAJ5733498.1"/>
    </source>
</evidence>
<feature type="domain" description="DUF3533" evidence="3">
    <location>
        <begin position="65"/>
        <end position="433"/>
    </location>
</feature>